<gene>
    <name evidence="1" type="ORF">DW789_04765</name>
</gene>
<comment type="caution">
    <text evidence="1">The sequence shown here is derived from an EMBL/GenBank/DDBJ whole genome shotgun (WGS) entry which is preliminary data.</text>
</comment>
<protein>
    <submittedName>
        <fullName evidence="1">Uncharacterized protein</fullName>
    </submittedName>
</protein>
<reference evidence="1 2" key="1">
    <citation type="submission" date="2018-08" db="EMBL/GenBank/DDBJ databases">
        <title>A genome reference for cultivated species of the human gut microbiota.</title>
        <authorList>
            <person name="Zou Y."/>
            <person name="Xue W."/>
            <person name="Luo G."/>
        </authorList>
    </citation>
    <scope>NUCLEOTIDE SEQUENCE [LARGE SCALE GENOMIC DNA]</scope>
    <source>
        <strain evidence="1 2">AM31-10</strain>
    </source>
</reference>
<dbReference type="Proteomes" id="UP000284361">
    <property type="component" value="Unassembled WGS sequence"/>
</dbReference>
<sequence>MTYKTYDMQEYIFVHPEEWHSRKTHSSGFFSFSSFNIKKMSRSLEALRLQPLGEPPQYFQWY</sequence>
<dbReference type="EMBL" id="QSJG01000006">
    <property type="protein sequence ID" value="RHD56360.1"/>
    <property type="molecule type" value="Genomic_DNA"/>
</dbReference>
<dbReference type="AlphaFoldDB" id="A0A414FXT2"/>
<evidence type="ECO:0000313" key="1">
    <source>
        <dbReference type="EMBL" id="RHD56360.1"/>
    </source>
</evidence>
<proteinExistence type="predicted"/>
<evidence type="ECO:0000313" key="2">
    <source>
        <dbReference type="Proteomes" id="UP000284361"/>
    </source>
</evidence>
<accession>A0A414FXT2</accession>
<organism evidence="1 2">
    <name type="scientific">Phocaeicola plebeius</name>
    <dbReference type="NCBI Taxonomy" id="310297"/>
    <lineage>
        <taxon>Bacteria</taxon>
        <taxon>Pseudomonadati</taxon>
        <taxon>Bacteroidota</taxon>
        <taxon>Bacteroidia</taxon>
        <taxon>Bacteroidales</taxon>
        <taxon>Bacteroidaceae</taxon>
        <taxon>Phocaeicola</taxon>
    </lineage>
</organism>
<name>A0A414FXT2_9BACT</name>